<dbReference type="Gene3D" id="1.20.58.300">
    <property type="entry name" value="FlgN-like"/>
    <property type="match status" value="1"/>
</dbReference>
<keyword evidence="1" id="KW-1005">Bacterial flagellum biogenesis</keyword>
<dbReference type="OrthoDB" id="1755640at2"/>
<gene>
    <name evidence="2" type="ORF">NCTC503_01104</name>
</gene>
<dbReference type="GO" id="GO:0044780">
    <property type="term" value="P:bacterial-type flagellum assembly"/>
    <property type="evidence" value="ECO:0007669"/>
    <property type="project" value="InterPro"/>
</dbReference>
<proteinExistence type="predicted"/>
<evidence type="ECO:0000313" key="2">
    <source>
        <dbReference type="EMBL" id="VTQ87589.1"/>
    </source>
</evidence>
<dbReference type="SUPFAM" id="SSF140566">
    <property type="entry name" value="FlgN-like"/>
    <property type="match status" value="1"/>
</dbReference>
<dbReference type="Proteomes" id="UP000308489">
    <property type="component" value="Chromosome 1"/>
</dbReference>
<protein>
    <submittedName>
        <fullName evidence="2">FlgN protein</fullName>
    </submittedName>
</protein>
<dbReference type="AlphaFoldDB" id="A0A4U9R8D7"/>
<dbReference type="KEGG" id="hhw:NCTC503_01104"/>
<dbReference type="EMBL" id="LR590481">
    <property type="protein sequence ID" value="VTQ87589.1"/>
    <property type="molecule type" value="Genomic_DNA"/>
</dbReference>
<dbReference type="RefSeq" id="WP_138209796.1">
    <property type="nucleotide sequence ID" value="NZ_CBCRUQ010000004.1"/>
</dbReference>
<dbReference type="InterPro" id="IPR036679">
    <property type="entry name" value="FlgN-like_sf"/>
</dbReference>
<evidence type="ECO:0000256" key="1">
    <source>
        <dbReference type="ARBA" id="ARBA00022795"/>
    </source>
</evidence>
<sequence>MKEKLKDVLQREKGIFKELLGLLEEQHIFIVKNKSFDLESILEKIGDKNKEVAKIELERRSHLGDESMLDFVKRSEDEELELLYRDVKKLVYELKLQKETNETLVKQSLVFTNQLLNLLNPSKTNLKTYNSIGKVTR</sequence>
<organism evidence="2 3">
    <name type="scientific">Hathewaya histolytica</name>
    <name type="common">Clostridium histolyticum</name>
    <dbReference type="NCBI Taxonomy" id="1498"/>
    <lineage>
        <taxon>Bacteria</taxon>
        <taxon>Bacillati</taxon>
        <taxon>Bacillota</taxon>
        <taxon>Clostridia</taxon>
        <taxon>Eubacteriales</taxon>
        <taxon>Clostridiaceae</taxon>
        <taxon>Hathewaya</taxon>
    </lineage>
</organism>
<accession>A0A4U9R8D7</accession>
<reference evidence="2 3" key="1">
    <citation type="submission" date="2019-05" db="EMBL/GenBank/DDBJ databases">
        <authorList>
            <consortium name="Pathogen Informatics"/>
        </authorList>
    </citation>
    <scope>NUCLEOTIDE SEQUENCE [LARGE SCALE GENOMIC DNA]</scope>
    <source>
        <strain evidence="2 3">NCTC503</strain>
    </source>
</reference>
<dbReference type="Pfam" id="PF05130">
    <property type="entry name" value="FlgN"/>
    <property type="match status" value="1"/>
</dbReference>
<name>A0A4U9R8D7_HATHI</name>
<dbReference type="InterPro" id="IPR007809">
    <property type="entry name" value="FlgN-like"/>
</dbReference>
<evidence type="ECO:0000313" key="3">
    <source>
        <dbReference type="Proteomes" id="UP000308489"/>
    </source>
</evidence>
<keyword evidence="3" id="KW-1185">Reference proteome</keyword>